<feature type="transmembrane region" description="Helical" evidence="5">
    <location>
        <begin position="38"/>
        <end position="62"/>
    </location>
</feature>
<evidence type="ECO:0000256" key="3">
    <source>
        <dbReference type="PROSITE-ProRule" id="PRU00284"/>
    </source>
</evidence>
<dbReference type="CDD" id="cd06225">
    <property type="entry name" value="HAMP"/>
    <property type="match status" value="1"/>
</dbReference>
<keyword evidence="1 3" id="KW-0807">Transducer</keyword>
<evidence type="ECO:0000256" key="1">
    <source>
        <dbReference type="ARBA" id="ARBA00023224"/>
    </source>
</evidence>
<dbReference type="AlphaFoldDB" id="A0A1Y2K1U9"/>
<gene>
    <name evidence="8" type="ORF">MAIT1_02085</name>
</gene>
<dbReference type="EMBL" id="LVJN01000020">
    <property type="protein sequence ID" value="OSM02010.1"/>
    <property type="molecule type" value="Genomic_DNA"/>
</dbReference>
<keyword evidence="5" id="KW-0812">Transmembrane</keyword>
<feature type="coiled-coil region" evidence="4">
    <location>
        <begin position="285"/>
        <end position="319"/>
    </location>
</feature>
<evidence type="ECO:0000256" key="4">
    <source>
        <dbReference type="SAM" id="Coils"/>
    </source>
</evidence>
<organism evidence="8 9">
    <name type="scientific">Magnetofaba australis IT-1</name>
    <dbReference type="NCBI Taxonomy" id="1434232"/>
    <lineage>
        <taxon>Bacteria</taxon>
        <taxon>Pseudomonadati</taxon>
        <taxon>Pseudomonadota</taxon>
        <taxon>Magnetococcia</taxon>
        <taxon>Magnetococcales</taxon>
        <taxon>Magnetococcaceae</taxon>
        <taxon>Magnetofaba</taxon>
    </lineage>
</organism>
<feature type="domain" description="Methyl-accepting transducer" evidence="6">
    <location>
        <begin position="351"/>
        <end position="601"/>
    </location>
</feature>
<name>A0A1Y2K1U9_9PROT</name>
<dbReference type="InterPro" id="IPR025991">
    <property type="entry name" value="Chemoreceptor_zinc-bind_dom"/>
</dbReference>
<evidence type="ECO:0000256" key="5">
    <source>
        <dbReference type="SAM" id="Phobius"/>
    </source>
</evidence>
<dbReference type="GO" id="GO:0007165">
    <property type="term" value="P:signal transduction"/>
    <property type="evidence" value="ECO:0007669"/>
    <property type="project" value="UniProtKB-KW"/>
</dbReference>
<keyword evidence="9" id="KW-1185">Reference proteome</keyword>
<feature type="transmembrane region" description="Helical" evidence="5">
    <location>
        <begin position="207"/>
        <end position="228"/>
    </location>
</feature>
<dbReference type="Pfam" id="PF21563">
    <property type="entry name" value="Mcp40H-20_sensor"/>
    <property type="match status" value="1"/>
</dbReference>
<accession>A0A1Y2K1U9</accession>
<comment type="similarity">
    <text evidence="2">Belongs to the methyl-accepting chemotaxis (MCP) protein family.</text>
</comment>
<feature type="coiled-coil region" evidence="4">
    <location>
        <begin position="397"/>
        <end position="438"/>
    </location>
</feature>
<protein>
    <submittedName>
        <fullName evidence="8">Putative methyl-accepting chemotaxis sensory transducer</fullName>
    </submittedName>
</protein>
<dbReference type="PROSITE" id="PS50885">
    <property type="entry name" value="HAMP"/>
    <property type="match status" value="1"/>
</dbReference>
<dbReference type="InterPro" id="IPR004089">
    <property type="entry name" value="MCPsignal_dom"/>
</dbReference>
<dbReference type="Pfam" id="PF00672">
    <property type="entry name" value="HAMP"/>
    <property type="match status" value="1"/>
</dbReference>
<dbReference type="Gene3D" id="3.30.450.290">
    <property type="match status" value="1"/>
</dbReference>
<feature type="domain" description="HAMP" evidence="7">
    <location>
        <begin position="230"/>
        <end position="283"/>
    </location>
</feature>
<dbReference type="InterPro" id="IPR048904">
    <property type="entry name" value="Mcp40H-20-like_sensor"/>
</dbReference>
<comment type="caution">
    <text evidence="8">The sequence shown here is derived from an EMBL/GenBank/DDBJ whole genome shotgun (WGS) entry which is preliminary data.</text>
</comment>
<evidence type="ECO:0000256" key="2">
    <source>
        <dbReference type="ARBA" id="ARBA00029447"/>
    </source>
</evidence>
<sequence length="805" mass="88501">MGNHGKTKCQTWFWHEYYQKLISIKMRRHMQWLSDQSISVRIMALVGVIGTLCMLVMGAALLNRMESDLVEQNYDALSEMAFSAKIGLENLMLNGARAKTHRFIDQLKSHSGYRILRRDGSEAFSASHDKVSLNPQAEEAMQLAFSTGLRQEYRSETPGERHWGFLIPIHNGNECEECHGVQDELRGVFYLTRSLDDVDARVRNARMIVAVVTTLAIVLFTVLLWSVMRRHLKAPLSDLKRAVVSISEGHLTTRMDELTTRDEVAMIIHGVNEMAARLMQMIRLIHLQSASLDAAISELQEAKNELLHESEENSQLTQRVVDANRLAREGMTRINDATHSANQEVRAIFEETESLSDAVQSVTQSTEEVNGVVATTSQAAEQIQNLVSGVSHDVEQVANATRELRDLVSGLQAAQDAVSELSRDASDQSDRARELTEQTNAVMQRLSGSAAEIGKVVKMIQHIAEETSMLALNASIEAAGAGEAGKGFAVVANEVKELASQTADATKMITKYVEEIRSGAQDASQATEQTGVVIAGLNTVNKEINEGMTEQNELQAQVTRSMDASVAGSGLLSERMEQLAGASSQVVEAAEQASAYTANIANKSTEASKSAVRVASRNQELKETFAATIVTAREAADATGDADAKIREIYDNNLLMISSIRHMGLLIETTATAGDKLNSASANLDVGALPFSIRELKEAHLRWLRRLEQMIHGEIEAMDLNQLSDHQKCDLGRWYYGSGSEAYGDSPLFQKLGAVHQRVHEVGRETWALADAGDHDGAVRSIDRLRGVKDELFDLLDELFLDAGK</sequence>
<dbReference type="Pfam" id="PF00015">
    <property type="entry name" value="MCPsignal"/>
    <property type="match status" value="1"/>
</dbReference>
<dbReference type="GO" id="GO:0016020">
    <property type="term" value="C:membrane"/>
    <property type="evidence" value="ECO:0007669"/>
    <property type="project" value="InterPro"/>
</dbReference>
<proteinExistence type="inferred from homology"/>
<keyword evidence="5" id="KW-1133">Transmembrane helix</keyword>
<dbReference type="SMART" id="SM00283">
    <property type="entry name" value="MA"/>
    <property type="match status" value="1"/>
</dbReference>
<dbReference type="Gene3D" id="1.20.120.30">
    <property type="entry name" value="Aspartate receptor, ligand-binding domain"/>
    <property type="match status" value="1"/>
</dbReference>
<keyword evidence="4" id="KW-0175">Coiled coil</keyword>
<reference evidence="8 9" key="1">
    <citation type="journal article" date="2016" name="BMC Genomics">
        <title>Combined genomic and structural analyses of a cultured magnetotactic bacterium reveals its niche adaptation to a dynamic environment.</title>
        <authorList>
            <person name="Araujo A.C."/>
            <person name="Morillo V."/>
            <person name="Cypriano J."/>
            <person name="Teixeira L.C."/>
            <person name="Leao P."/>
            <person name="Lyra S."/>
            <person name="Almeida L.G."/>
            <person name="Bazylinski D.A."/>
            <person name="Vasconcellos A.T."/>
            <person name="Abreu F."/>
            <person name="Lins U."/>
        </authorList>
    </citation>
    <scope>NUCLEOTIDE SEQUENCE [LARGE SCALE GENOMIC DNA]</scope>
    <source>
        <strain evidence="8 9">IT-1</strain>
    </source>
</reference>
<dbReference type="Proteomes" id="UP000194003">
    <property type="component" value="Unassembled WGS sequence"/>
</dbReference>
<keyword evidence="5" id="KW-0472">Membrane</keyword>
<dbReference type="Pfam" id="PF13682">
    <property type="entry name" value="CZB"/>
    <property type="match status" value="1"/>
</dbReference>
<dbReference type="PANTHER" id="PTHR32089:SF112">
    <property type="entry name" value="LYSOZYME-LIKE PROTEIN-RELATED"/>
    <property type="match status" value="1"/>
</dbReference>
<evidence type="ECO:0000313" key="9">
    <source>
        <dbReference type="Proteomes" id="UP000194003"/>
    </source>
</evidence>
<dbReference type="Gene3D" id="1.10.287.950">
    <property type="entry name" value="Methyl-accepting chemotaxis protein"/>
    <property type="match status" value="2"/>
</dbReference>
<dbReference type="STRING" id="1434232.MAIT1_02085"/>
<evidence type="ECO:0000313" key="8">
    <source>
        <dbReference type="EMBL" id="OSM02010.1"/>
    </source>
</evidence>
<dbReference type="SUPFAM" id="SSF58104">
    <property type="entry name" value="Methyl-accepting chemotaxis protein (MCP) signaling domain"/>
    <property type="match status" value="2"/>
</dbReference>
<dbReference type="PROSITE" id="PS50111">
    <property type="entry name" value="CHEMOTAXIS_TRANSDUC_2"/>
    <property type="match status" value="1"/>
</dbReference>
<dbReference type="SMART" id="SM00304">
    <property type="entry name" value="HAMP"/>
    <property type="match status" value="1"/>
</dbReference>
<evidence type="ECO:0000259" key="6">
    <source>
        <dbReference type="PROSITE" id="PS50111"/>
    </source>
</evidence>
<dbReference type="InterPro" id="IPR003660">
    <property type="entry name" value="HAMP_dom"/>
</dbReference>
<dbReference type="PANTHER" id="PTHR32089">
    <property type="entry name" value="METHYL-ACCEPTING CHEMOTAXIS PROTEIN MCPB"/>
    <property type="match status" value="1"/>
</dbReference>
<evidence type="ECO:0000259" key="7">
    <source>
        <dbReference type="PROSITE" id="PS50885"/>
    </source>
</evidence>